<evidence type="ECO:0000256" key="1">
    <source>
        <dbReference type="ARBA" id="ARBA00022448"/>
    </source>
</evidence>
<dbReference type="PROSITE" id="PS00211">
    <property type="entry name" value="ABC_TRANSPORTER_1"/>
    <property type="match status" value="1"/>
</dbReference>
<dbReference type="InterPro" id="IPR027417">
    <property type="entry name" value="P-loop_NTPase"/>
</dbReference>
<dbReference type="PROSITE" id="PS50893">
    <property type="entry name" value="ABC_TRANSPORTER_2"/>
    <property type="match status" value="1"/>
</dbReference>
<dbReference type="InterPro" id="IPR003439">
    <property type="entry name" value="ABC_transporter-like_ATP-bd"/>
</dbReference>
<evidence type="ECO:0000313" key="5">
    <source>
        <dbReference type="EMBL" id="CAB4735706.1"/>
    </source>
</evidence>
<name>A0A6J6SL59_9ZZZZ</name>
<keyword evidence="1" id="KW-0813">Transport</keyword>
<accession>A0A6J6SL59</accession>
<dbReference type="InterPro" id="IPR051120">
    <property type="entry name" value="ABC_AA/LPS_Transport"/>
</dbReference>
<protein>
    <submittedName>
        <fullName evidence="5">Unannotated protein</fullName>
    </submittedName>
</protein>
<evidence type="ECO:0000259" key="4">
    <source>
        <dbReference type="PROSITE" id="PS50893"/>
    </source>
</evidence>
<dbReference type="EMBL" id="CAEZYS010000063">
    <property type="protein sequence ID" value="CAB4735706.1"/>
    <property type="molecule type" value="Genomic_DNA"/>
</dbReference>
<keyword evidence="3" id="KW-0067">ATP-binding</keyword>
<sequence length="243" mass="25434">MNQKSFHANEISKSFGALQVLDNVSLNINPGEIVGLLGPNGAGKSTFINILAGYEKQDGGTVVVEGTPLDGLKPNARARAGIARTFQSGRLFANLTVAENVALGAIGLGESGKVARERSETILEILGIEKLSPYAAGSISHGNARLVGLARAVAAHPKYLIMDEPAAGLNEDEAPRLLHALDLIRKNIGCGMLLVEHNVKLVTQACSRVVVLATGILIFDGNPQDALNNSDVKTAYLGNAGVH</sequence>
<dbReference type="SUPFAM" id="SSF52540">
    <property type="entry name" value="P-loop containing nucleoside triphosphate hydrolases"/>
    <property type="match status" value="1"/>
</dbReference>
<dbReference type="InterPro" id="IPR003593">
    <property type="entry name" value="AAA+_ATPase"/>
</dbReference>
<dbReference type="GO" id="GO:0016887">
    <property type="term" value="F:ATP hydrolysis activity"/>
    <property type="evidence" value="ECO:0007669"/>
    <property type="project" value="InterPro"/>
</dbReference>
<keyword evidence="2" id="KW-0547">Nucleotide-binding</keyword>
<dbReference type="GO" id="GO:0005886">
    <property type="term" value="C:plasma membrane"/>
    <property type="evidence" value="ECO:0007669"/>
    <property type="project" value="TreeGrafter"/>
</dbReference>
<feature type="domain" description="ABC transporter" evidence="4">
    <location>
        <begin position="6"/>
        <end position="239"/>
    </location>
</feature>
<proteinExistence type="predicted"/>
<reference evidence="5" key="1">
    <citation type="submission" date="2020-05" db="EMBL/GenBank/DDBJ databases">
        <authorList>
            <person name="Chiriac C."/>
            <person name="Salcher M."/>
            <person name="Ghai R."/>
            <person name="Kavagutti S V."/>
        </authorList>
    </citation>
    <scope>NUCLEOTIDE SEQUENCE</scope>
</reference>
<dbReference type="PANTHER" id="PTHR45772">
    <property type="entry name" value="CONSERVED COMPONENT OF ABC TRANSPORTER FOR NATURAL AMINO ACIDS-RELATED"/>
    <property type="match status" value="1"/>
</dbReference>
<dbReference type="GO" id="GO:0005524">
    <property type="term" value="F:ATP binding"/>
    <property type="evidence" value="ECO:0007669"/>
    <property type="project" value="UniProtKB-KW"/>
</dbReference>
<dbReference type="SMART" id="SM00382">
    <property type="entry name" value="AAA"/>
    <property type="match status" value="1"/>
</dbReference>
<dbReference type="Gene3D" id="3.40.50.300">
    <property type="entry name" value="P-loop containing nucleotide triphosphate hydrolases"/>
    <property type="match status" value="1"/>
</dbReference>
<organism evidence="5">
    <name type="scientific">freshwater metagenome</name>
    <dbReference type="NCBI Taxonomy" id="449393"/>
    <lineage>
        <taxon>unclassified sequences</taxon>
        <taxon>metagenomes</taxon>
        <taxon>ecological metagenomes</taxon>
    </lineage>
</organism>
<evidence type="ECO:0000256" key="2">
    <source>
        <dbReference type="ARBA" id="ARBA00022741"/>
    </source>
</evidence>
<gene>
    <name evidence="5" type="ORF">UFOPK2782_00611</name>
</gene>
<dbReference type="InterPro" id="IPR017871">
    <property type="entry name" value="ABC_transporter-like_CS"/>
</dbReference>
<dbReference type="Pfam" id="PF00005">
    <property type="entry name" value="ABC_tran"/>
    <property type="match status" value="1"/>
</dbReference>
<evidence type="ECO:0000256" key="3">
    <source>
        <dbReference type="ARBA" id="ARBA00022840"/>
    </source>
</evidence>
<dbReference type="AlphaFoldDB" id="A0A6J6SL59"/>